<dbReference type="Pfam" id="PF00732">
    <property type="entry name" value="GMC_oxred_N"/>
    <property type="match status" value="1"/>
</dbReference>
<comment type="caution">
    <text evidence="8">The sequence shown here is derived from an EMBL/GenBank/DDBJ whole genome shotgun (WGS) entry which is preliminary data.</text>
</comment>
<reference evidence="8 9" key="1">
    <citation type="submission" date="2018-05" db="EMBL/GenBank/DDBJ databases">
        <title>Genomic Encyclopedia of Type Strains, Phase IV (KMG-IV): sequencing the most valuable type-strain genomes for metagenomic binning, comparative biology and taxonomic classification.</title>
        <authorList>
            <person name="Goeker M."/>
        </authorList>
    </citation>
    <scope>NUCLEOTIDE SEQUENCE [LARGE SCALE GENOMIC DNA]</scope>
    <source>
        <strain evidence="8 9">DSM 25134</strain>
    </source>
</reference>
<evidence type="ECO:0000256" key="1">
    <source>
        <dbReference type="ARBA" id="ARBA00010790"/>
    </source>
</evidence>
<dbReference type="PANTHER" id="PTHR46056">
    <property type="entry name" value="LONG-CHAIN-ALCOHOL OXIDASE"/>
    <property type="match status" value="1"/>
</dbReference>
<evidence type="ECO:0000313" key="8">
    <source>
        <dbReference type="EMBL" id="PXX50430.1"/>
    </source>
</evidence>
<gene>
    <name evidence="8" type="ORF">DFR38_10277</name>
</gene>
<dbReference type="AlphaFoldDB" id="A0A318K7P7"/>
<dbReference type="Proteomes" id="UP000248395">
    <property type="component" value="Unassembled WGS sequence"/>
</dbReference>
<accession>A0A318K7P7</accession>
<dbReference type="GO" id="GO:0071949">
    <property type="term" value="F:FAD binding"/>
    <property type="evidence" value="ECO:0007669"/>
    <property type="project" value="InterPro"/>
</dbReference>
<dbReference type="InterPro" id="IPR002938">
    <property type="entry name" value="FAD-bd"/>
</dbReference>
<evidence type="ECO:0000259" key="5">
    <source>
        <dbReference type="Pfam" id="PF00732"/>
    </source>
</evidence>
<feature type="domain" description="FAD-binding" evidence="6">
    <location>
        <begin position="31"/>
        <end position="62"/>
    </location>
</feature>
<evidence type="ECO:0000256" key="2">
    <source>
        <dbReference type="ARBA" id="ARBA00022630"/>
    </source>
</evidence>
<evidence type="ECO:0000313" key="9">
    <source>
        <dbReference type="Proteomes" id="UP000248395"/>
    </source>
</evidence>
<dbReference type="Pfam" id="PF05199">
    <property type="entry name" value="GMC_oxred_C"/>
    <property type="match status" value="1"/>
</dbReference>
<name>A0A318K7P7_9NEIS</name>
<keyword evidence="2" id="KW-0285">Flavoprotein</keyword>
<dbReference type="PANTHER" id="PTHR46056:SF12">
    <property type="entry name" value="LONG-CHAIN-ALCOHOL OXIDASE"/>
    <property type="match status" value="1"/>
</dbReference>
<dbReference type="InterPro" id="IPR036188">
    <property type="entry name" value="FAD/NAD-bd_sf"/>
</dbReference>
<evidence type="ECO:0000259" key="7">
    <source>
        <dbReference type="Pfam" id="PF05199"/>
    </source>
</evidence>
<evidence type="ECO:0000259" key="6">
    <source>
        <dbReference type="Pfam" id="PF01494"/>
    </source>
</evidence>
<feature type="domain" description="Glucose-methanol-choline oxidoreductase N-terminal" evidence="5">
    <location>
        <begin position="80"/>
        <end position="297"/>
    </location>
</feature>
<feature type="domain" description="Glucose-methanol-choline oxidoreductase C-terminal" evidence="7">
    <location>
        <begin position="381"/>
        <end position="517"/>
    </location>
</feature>
<keyword evidence="9" id="KW-1185">Reference proteome</keyword>
<sequence length="531" mass="56997">MSLPDPVADGVASGWRVLDGAAQTQDLQLSCDVLIIGTGAGGGMTAEVLAQAGLDVLMVEEGALRTSRDFRLLEAKAYPELYQESASRKTADKAINILQGRTVGGSTTVNWTSAFRTPPETLAWWGERYGLQGLNPQAMAPWFDLAEARLGIADWQTDPNPNNSVLERGCQALGLKHGRIRRNVRGCWNLGYCGMGCATNAKQSMLVTTIPGALQHRAGLLARARVDRLLPAADGKTLQGAEGSLLAADGHGLTGRKFAVRARHVVLAAGAIGSPAILLRSQLGGAQVGRRTFLHPVVVSGAVMPQRIEAYNGAPQTVYSDHFMHTQPLDGPLGYKLEVPPVHPLLMGVTLSGFGAASAGLMQQLPHLQVVLALLRDGFHPDSQGGQVRLRQDGSPELDYPLNDVLWDGVRRSWLTMAELQFAAGARQVQVLHEQADLQSSWKATRAQILQLPLKPLLARVVSAHVMGGAAMSSQPEEGVVDEYGRHWQLRNLSIIDGSVFPTSIGANPQLSIYAFALRAAHHLRDALNRG</sequence>
<keyword evidence="4" id="KW-0560">Oxidoreductase</keyword>
<evidence type="ECO:0000256" key="4">
    <source>
        <dbReference type="ARBA" id="ARBA00023002"/>
    </source>
</evidence>
<dbReference type="SUPFAM" id="SSF51905">
    <property type="entry name" value="FAD/NAD(P)-binding domain"/>
    <property type="match status" value="1"/>
</dbReference>
<dbReference type="InterPro" id="IPR007867">
    <property type="entry name" value="GMC_OxRtase_C"/>
</dbReference>
<dbReference type="EMBL" id="QJKC01000002">
    <property type="protein sequence ID" value="PXX50430.1"/>
    <property type="molecule type" value="Genomic_DNA"/>
</dbReference>
<organism evidence="8 9">
    <name type="scientific">Aquitalea magnusonii</name>
    <dbReference type="NCBI Taxonomy" id="332411"/>
    <lineage>
        <taxon>Bacteria</taxon>
        <taxon>Pseudomonadati</taxon>
        <taxon>Pseudomonadota</taxon>
        <taxon>Betaproteobacteria</taxon>
        <taxon>Neisseriales</taxon>
        <taxon>Chromobacteriaceae</taxon>
        <taxon>Aquitalea</taxon>
    </lineage>
</organism>
<evidence type="ECO:0000256" key="3">
    <source>
        <dbReference type="ARBA" id="ARBA00022827"/>
    </source>
</evidence>
<dbReference type="Gene3D" id="3.50.50.60">
    <property type="entry name" value="FAD/NAD(P)-binding domain"/>
    <property type="match status" value="2"/>
</dbReference>
<keyword evidence="3" id="KW-0274">FAD</keyword>
<protein>
    <submittedName>
        <fullName evidence="8">Choline dehydrogenase-like flavoprotein</fullName>
    </submittedName>
</protein>
<dbReference type="RefSeq" id="WP_244909880.1">
    <property type="nucleotide sequence ID" value="NZ_QJKC01000002.1"/>
</dbReference>
<proteinExistence type="inferred from homology"/>
<comment type="similarity">
    <text evidence="1">Belongs to the GMC oxidoreductase family.</text>
</comment>
<dbReference type="InterPro" id="IPR000172">
    <property type="entry name" value="GMC_OxRdtase_N"/>
</dbReference>
<dbReference type="GO" id="GO:0016614">
    <property type="term" value="F:oxidoreductase activity, acting on CH-OH group of donors"/>
    <property type="evidence" value="ECO:0007669"/>
    <property type="project" value="InterPro"/>
</dbReference>
<dbReference type="Pfam" id="PF01494">
    <property type="entry name" value="FAD_binding_3"/>
    <property type="match status" value="1"/>
</dbReference>